<dbReference type="Pfam" id="PF02771">
    <property type="entry name" value="Acyl-CoA_dh_N"/>
    <property type="match status" value="1"/>
</dbReference>
<evidence type="ECO:0000259" key="6">
    <source>
        <dbReference type="Pfam" id="PF00441"/>
    </source>
</evidence>
<dbReference type="InterPro" id="IPR009075">
    <property type="entry name" value="AcylCo_DH/oxidase_C"/>
</dbReference>
<reference evidence="8" key="1">
    <citation type="submission" date="2018-04" db="EMBL/GenBank/DDBJ databases">
        <authorList>
            <person name="Jy Z."/>
        </authorList>
    </citation>
    <scope>NUCLEOTIDE SEQUENCE</scope>
    <source>
        <strain evidence="9">AS13</strain>
        <strain evidence="8">LA18</strain>
    </source>
</reference>
<evidence type="ECO:0000256" key="1">
    <source>
        <dbReference type="ARBA" id="ARBA00001974"/>
    </source>
</evidence>
<dbReference type="Pfam" id="PF00441">
    <property type="entry name" value="Acyl-CoA_dh_1"/>
    <property type="match status" value="1"/>
</dbReference>
<evidence type="ECO:0000259" key="7">
    <source>
        <dbReference type="Pfam" id="PF02771"/>
    </source>
</evidence>
<dbReference type="GO" id="GO:0003995">
    <property type="term" value="F:acyl-CoA dehydrogenase activity"/>
    <property type="evidence" value="ECO:0007669"/>
    <property type="project" value="TreeGrafter"/>
</dbReference>
<keyword evidence="4" id="KW-0274">FAD</keyword>
<dbReference type="Gene3D" id="1.20.140.10">
    <property type="entry name" value="Butyryl-CoA Dehydrogenase, subunit A, domain 3"/>
    <property type="match status" value="1"/>
</dbReference>
<proteinExistence type="inferred from homology"/>
<dbReference type="AlphaFoldDB" id="A0AAW7MHD7"/>
<evidence type="ECO:0000256" key="2">
    <source>
        <dbReference type="ARBA" id="ARBA00009347"/>
    </source>
</evidence>
<keyword evidence="5" id="KW-0560">Oxidoreductase</keyword>
<comment type="caution">
    <text evidence="8">The sequence shown here is derived from an EMBL/GenBank/DDBJ whole genome shotgun (WGS) entry which is preliminary data.</text>
</comment>
<dbReference type="SUPFAM" id="SSF56645">
    <property type="entry name" value="Acyl-CoA dehydrogenase NM domain-like"/>
    <property type="match status" value="1"/>
</dbReference>
<dbReference type="Gene3D" id="1.10.540.10">
    <property type="entry name" value="Acyl-CoA dehydrogenase/oxidase, N-terminal domain"/>
    <property type="match status" value="1"/>
</dbReference>
<evidence type="ECO:0000313" key="11">
    <source>
        <dbReference type="Proteomes" id="UP001172791"/>
    </source>
</evidence>
<dbReference type="Proteomes" id="UP001172788">
    <property type="component" value="Unassembled WGS sequence"/>
</dbReference>
<accession>A0AAW7MHD7</accession>
<dbReference type="InterPro" id="IPR037069">
    <property type="entry name" value="AcylCoA_DH/ox_N_sf"/>
</dbReference>
<dbReference type="PANTHER" id="PTHR43884">
    <property type="entry name" value="ACYL-COA DEHYDROGENASE"/>
    <property type="match status" value="1"/>
</dbReference>
<dbReference type="Proteomes" id="UP001172791">
    <property type="component" value="Unassembled WGS sequence"/>
</dbReference>
<evidence type="ECO:0000256" key="5">
    <source>
        <dbReference type="ARBA" id="ARBA00023002"/>
    </source>
</evidence>
<dbReference type="InterPro" id="IPR046373">
    <property type="entry name" value="Acyl-CoA_Oxase/DH_mid-dom_sf"/>
</dbReference>
<evidence type="ECO:0000256" key="3">
    <source>
        <dbReference type="ARBA" id="ARBA00022630"/>
    </source>
</evidence>
<dbReference type="RefSeq" id="WP_301233400.1">
    <property type="nucleotide sequence ID" value="NZ_QAIC01000025.1"/>
</dbReference>
<evidence type="ECO:0000313" key="10">
    <source>
        <dbReference type="Proteomes" id="UP001172788"/>
    </source>
</evidence>
<dbReference type="InterPro" id="IPR013786">
    <property type="entry name" value="AcylCoA_DH/ox_N"/>
</dbReference>
<dbReference type="Gene3D" id="2.40.110.10">
    <property type="entry name" value="Butyryl-CoA Dehydrogenase, subunit A, domain 2"/>
    <property type="match status" value="1"/>
</dbReference>
<dbReference type="InterPro" id="IPR036250">
    <property type="entry name" value="AcylCo_DH-like_C"/>
</dbReference>
<dbReference type="GO" id="GO:0050660">
    <property type="term" value="F:flavin adenine dinucleotide binding"/>
    <property type="evidence" value="ECO:0007669"/>
    <property type="project" value="InterPro"/>
</dbReference>
<organism evidence="8 11">
    <name type="scientific">Pandoraea cepalis</name>
    <dbReference type="NCBI Taxonomy" id="2508294"/>
    <lineage>
        <taxon>Bacteria</taxon>
        <taxon>Pseudomonadati</taxon>
        <taxon>Pseudomonadota</taxon>
        <taxon>Betaproteobacteria</taxon>
        <taxon>Burkholderiales</taxon>
        <taxon>Burkholderiaceae</taxon>
        <taxon>Pandoraea</taxon>
    </lineage>
</organism>
<comment type="similarity">
    <text evidence="2">Belongs to the acyl-CoA dehydrogenase family.</text>
</comment>
<gene>
    <name evidence="8" type="ORF">DBA34_02160</name>
    <name evidence="9" type="ORF">DBB29_01125</name>
</gene>
<dbReference type="EMBL" id="QAID01000024">
    <property type="protein sequence ID" value="MDN4576732.1"/>
    <property type="molecule type" value="Genomic_DNA"/>
</dbReference>
<dbReference type="SUPFAM" id="SSF47203">
    <property type="entry name" value="Acyl-CoA dehydrogenase C-terminal domain-like"/>
    <property type="match status" value="1"/>
</dbReference>
<evidence type="ECO:0000256" key="4">
    <source>
        <dbReference type="ARBA" id="ARBA00022827"/>
    </source>
</evidence>
<comment type="cofactor">
    <cofactor evidence="1">
        <name>FAD</name>
        <dbReference type="ChEBI" id="CHEBI:57692"/>
    </cofactor>
</comment>
<keyword evidence="10" id="KW-1185">Reference proteome</keyword>
<evidence type="ECO:0000313" key="8">
    <source>
        <dbReference type="EMBL" id="MDN4572076.1"/>
    </source>
</evidence>
<feature type="domain" description="Acyl-CoA dehydrogenase/oxidase N-terminal" evidence="7">
    <location>
        <begin position="9"/>
        <end position="88"/>
    </location>
</feature>
<protein>
    <submittedName>
        <fullName evidence="8">Acyl-CoA dehydrogenase</fullName>
    </submittedName>
</protein>
<feature type="domain" description="Acyl-CoA dehydrogenase/oxidase C-terminal" evidence="6">
    <location>
        <begin position="225"/>
        <end position="346"/>
    </location>
</feature>
<dbReference type="EMBL" id="QAIC01000025">
    <property type="protein sequence ID" value="MDN4572076.1"/>
    <property type="molecule type" value="Genomic_DNA"/>
</dbReference>
<name>A0AAW7MHD7_9BURK</name>
<keyword evidence="3" id="KW-0285">Flavoprotein</keyword>
<dbReference type="InterPro" id="IPR009100">
    <property type="entry name" value="AcylCoA_DH/oxidase_NM_dom_sf"/>
</dbReference>
<dbReference type="PANTHER" id="PTHR43884:SF20">
    <property type="entry name" value="ACYL-COA DEHYDROGENASE FADE28"/>
    <property type="match status" value="1"/>
</dbReference>
<evidence type="ECO:0000313" key="9">
    <source>
        <dbReference type="EMBL" id="MDN4576732.1"/>
    </source>
</evidence>
<sequence length="371" mass="39246">MEDHDDLAPIRDQARRFLKDALSHDHLKALLEVPGTFDHVTWREVVALGWPSASVPDAAGGLGLGWGATCMFAEELGRTTGSLPLIASGALARVLLECHDAPSLLAAGQRLLEGETHACLAFTAPGEGGLAVNPTVSLTPDGLFGETAFIPFGASADVALVHASCDTGTCLVLVELAGGGVTRETAPTLDNSRASARLRFTGAPAEIVGNDAPALFWRVAGEIALATAFEQLGGAQACLDLARDYAMERTAFGQPIGRFQAIKTKLAEMYVRIEIARGCSLDALAALDAGEPTWLGLAAGARLAATEAYEFAARESIQTHGAIGITWEAQPHHYYRRSRTLALEWGNALFWREHLMAGAGFNAGMARETTK</sequence>